<sequence>MFDMVIDADGKILGRLASYVAKRLLEGKRIAIINAEKAVITGNPNTIKEKYIKRMQIPGRPKPERGMKISRTPDRIVWRTIRGMVPRKKAKGREAMKRLRVFIGVPDELKGVPIQELDEDYTKEKLKPKRGRKIMTVLELSRSLGWRGGE</sequence>
<accession>A0A3R9PY62</accession>
<comment type="subunit">
    <text evidence="4">Part of the 50S ribosomal subunit.</text>
</comment>
<dbReference type="PANTHER" id="PTHR11545:SF3">
    <property type="entry name" value="LARGE RIBOSOMAL SUBUNIT PROTEIN UL13"/>
    <property type="match status" value="1"/>
</dbReference>
<comment type="function">
    <text evidence="4">This protein is one of the early assembly proteins of the 50S ribosomal subunit, although it is not seen to bind rRNA by itself. It is important during the early stages of 50S assembly.</text>
</comment>
<dbReference type="Proteomes" id="UP000277582">
    <property type="component" value="Unassembled WGS sequence"/>
</dbReference>
<dbReference type="HAMAP" id="MF_01366">
    <property type="entry name" value="Ribosomal_uL13"/>
    <property type="match status" value="1"/>
</dbReference>
<dbReference type="NCBIfam" id="TIGR01077">
    <property type="entry name" value="L13_A_E"/>
    <property type="match status" value="1"/>
</dbReference>
<dbReference type="Proteomes" id="UP000316217">
    <property type="component" value="Unassembled WGS sequence"/>
</dbReference>
<dbReference type="GO" id="GO:0006412">
    <property type="term" value="P:translation"/>
    <property type="evidence" value="ECO:0007669"/>
    <property type="project" value="UniProtKB-UniRule"/>
</dbReference>
<evidence type="ECO:0000256" key="5">
    <source>
        <dbReference type="RuleBase" id="RU003877"/>
    </source>
</evidence>
<name>A0A3R9PY62_9CREN</name>
<keyword evidence="2 4" id="KW-0689">Ribosomal protein</keyword>
<dbReference type="Gene3D" id="3.90.1180.10">
    <property type="entry name" value="Ribosomal protein L13"/>
    <property type="match status" value="1"/>
</dbReference>
<evidence type="ECO:0000256" key="2">
    <source>
        <dbReference type="ARBA" id="ARBA00022980"/>
    </source>
</evidence>
<dbReference type="GO" id="GO:0017148">
    <property type="term" value="P:negative regulation of translation"/>
    <property type="evidence" value="ECO:0007669"/>
    <property type="project" value="TreeGrafter"/>
</dbReference>
<dbReference type="GO" id="GO:0022625">
    <property type="term" value="C:cytosolic large ribosomal subunit"/>
    <property type="evidence" value="ECO:0007669"/>
    <property type="project" value="UniProtKB-UniRule"/>
</dbReference>
<gene>
    <name evidence="6" type="primary">rplM</name>
    <name evidence="4" type="synonym">rpl13</name>
    <name evidence="6" type="ORF">D6D85_04310</name>
    <name evidence="7" type="ORF">EF810_06575</name>
</gene>
<evidence type="ECO:0000313" key="8">
    <source>
        <dbReference type="Proteomes" id="UP000277582"/>
    </source>
</evidence>
<dbReference type="CDD" id="cd00392">
    <property type="entry name" value="Ribosomal_L13"/>
    <property type="match status" value="1"/>
</dbReference>
<dbReference type="GO" id="GO:0003735">
    <property type="term" value="F:structural constituent of ribosome"/>
    <property type="evidence" value="ECO:0007669"/>
    <property type="project" value="UniProtKB-UniRule"/>
</dbReference>
<dbReference type="Pfam" id="PF00572">
    <property type="entry name" value="Ribosomal_L13"/>
    <property type="match status" value="1"/>
</dbReference>
<reference evidence="7 9" key="2">
    <citation type="journal article" date="2019" name="Nat. Microbiol.">
        <title>Wide diversity of methane and short-chain alkane metabolisms in uncultured archaea.</title>
        <authorList>
            <person name="Borrel G."/>
            <person name="Adam P.S."/>
            <person name="McKay L.J."/>
            <person name="Chen L.X."/>
            <person name="Sierra-Garcia I.N."/>
            <person name="Sieber C.M."/>
            <person name="Letourneur Q."/>
            <person name="Ghozlane A."/>
            <person name="Andersen G.L."/>
            <person name="Li W.J."/>
            <person name="Hallam S.J."/>
            <person name="Muyzer G."/>
            <person name="de Oliveira V.M."/>
            <person name="Inskeep W.P."/>
            <person name="Banfield J.F."/>
            <person name="Gribaldo S."/>
        </authorList>
    </citation>
    <scope>NUCLEOTIDE SEQUENCE [LARGE SCALE GENOMIC DNA]</scope>
    <source>
        <strain evidence="7">NM4</strain>
    </source>
</reference>
<dbReference type="EMBL" id="RCOS01000062">
    <property type="protein sequence ID" value="RSN76183.1"/>
    <property type="molecule type" value="Genomic_DNA"/>
</dbReference>
<dbReference type="InterPro" id="IPR023563">
    <property type="entry name" value="Ribosomal_uL13_CS"/>
</dbReference>
<dbReference type="RefSeq" id="WP_125670806.1">
    <property type="nucleotide sequence ID" value="NZ_RCOS01000062.1"/>
</dbReference>
<keyword evidence="3 4" id="KW-0687">Ribonucleoprotein</keyword>
<dbReference type="NCBIfam" id="NF005004">
    <property type="entry name" value="PRK06394.1"/>
    <property type="match status" value="1"/>
</dbReference>
<dbReference type="GO" id="GO:0003729">
    <property type="term" value="F:mRNA binding"/>
    <property type="evidence" value="ECO:0007669"/>
    <property type="project" value="TreeGrafter"/>
</dbReference>
<evidence type="ECO:0000313" key="6">
    <source>
        <dbReference type="EMBL" id="RSN76183.1"/>
    </source>
</evidence>
<dbReference type="InterPro" id="IPR005823">
    <property type="entry name" value="Ribosomal_uL13_bac-type"/>
</dbReference>
<protein>
    <recommendedName>
        <fullName evidence="4">Large ribosomal subunit protein uL13</fullName>
    </recommendedName>
</protein>
<evidence type="ECO:0000313" key="7">
    <source>
        <dbReference type="EMBL" id="RZN59679.1"/>
    </source>
</evidence>
<dbReference type="InterPro" id="IPR005822">
    <property type="entry name" value="Ribosomal_uL13"/>
</dbReference>
<dbReference type="PROSITE" id="PS00783">
    <property type="entry name" value="RIBOSOMAL_L13"/>
    <property type="match status" value="1"/>
</dbReference>
<dbReference type="PANTHER" id="PTHR11545">
    <property type="entry name" value="RIBOSOMAL PROTEIN L13"/>
    <property type="match status" value="1"/>
</dbReference>
<comment type="similarity">
    <text evidence="1 4 5">Belongs to the universal ribosomal protein uL13 family.</text>
</comment>
<comment type="caution">
    <text evidence="6">The sequence shown here is derived from an EMBL/GenBank/DDBJ whole genome shotgun (WGS) entry which is preliminary data.</text>
</comment>
<dbReference type="InterPro" id="IPR036899">
    <property type="entry name" value="Ribosomal_uL13_sf"/>
</dbReference>
<evidence type="ECO:0000256" key="4">
    <source>
        <dbReference type="HAMAP-Rule" id="MF_01366"/>
    </source>
</evidence>
<dbReference type="AlphaFoldDB" id="A0A3R9PY62"/>
<reference evidence="6 8" key="1">
    <citation type="submission" date="2018-10" db="EMBL/GenBank/DDBJ databases">
        <title>Co-occurring genomic capacity for anaerobic methane metabolism and dissimilatory sulfite reduction discovered in the Korarchaeota.</title>
        <authorList>
            <person name="Mckay L.J."/>
            <person name="Dlakic M."/>
            <person name="Fields M.W."/>
            <person name="Delmont T.O."/>
            <person name="Eren A.M."/>
            <person name="Jay Z.J."/>
            <person name="Klingelsmith K.B."/>
            <person name="Rusch D.B."/>
            <person name="Inskeep W.P."/>
        </authorList>
    </citation>
    <scope>NUCLEOTIDE SEQUENCE [LARGE SCALE GENOMIC DNA]</scope>
    <source>
        <strain evidence="6 8">MDKW</strain>
    </source>
</reference>
<evidence type="ECO:0000256" key="3">
    <source>
        <dbReference type="ARBA" id="ARBA00023274"/>
    </source>
</evidence>
<dbReference type="InterPro" id="IPR005755">
    <property type="entry name" value="Ribosomal_uL13_euk/arc"/>
</dbReference>
<evidence type="ECO:0000313" key="9">
    <source>
        <dbReference type="Proteomes" id="UP000316217"/>
    </source>
</evidence>
<evidence type="ECO:0000256" key="1">
    <source>
        <dbReference type="ARBA" id="ARBA00006227"/>
    </source>
</evidence>
<dbReference type="SUPFAM" id="SSF52161">
    <property type="entry name" value="Ribosomal protein L13"/>
    <property type="match status" value="1"/>
</dbReference>
<proteinExistence type="inferred from homology"/>
<dbReference type="EMBL" id="RXII01000102">
    <property type="protein sequence ID" value="RZN59679.1"/>
    <property type="molecule type" value="Genomic_DNA"/>
</dbReference>
<dbReference type="PIRSF" id="PIRSF002181">
    <property type="entry name" value="Ribosomal_L13"/>
    <property type="match status" value="1"/>
</dbReference>
<organism evidence="6 8">
    <name type="scientific">Candidatus Methanodesulfokora washburnensis</name>
    <dbReference type="NCBI Taxonomy" id="2478471"/>
    <lineage>
        <taxon>Archaea</taxon>
        <taxon>Thermoproteota</taxon>
        <taxon>Candidatus Korarchaeia</taxon>
        <taxon>Candidatus Korarchaeia incertae sedis</taxon>
        <taxon>Candidatus Methanodesulfokora</taxon>
    </lineage>
</organism>
<dbReference type="OrthoDB" id="7668at2157"/>
<keyword evidence="8" id="KW-1185">Reference proteome</keyword>